<feature type="transmembrane region" description="Helical" evidence="2">
    <location>
        <begin position="35"/>
        <end position="54"/>
    </location>
</feature>
<evidence type="ECO:0000256" key="2">
    <source>
        <dbReference type="SAM" id="Phobius"/>
    </source>
</evidence>
<feature type="transmembrane region" description="Helical" evidence="2">
    <location>
        <begin position="121"/>
        <end position="138"/>
    </location>
</feature>
<keyword evidence="2" id="KW-1133">Transmembrane helix</keyword>
<dbReference type="GO" id="GO:0006508">
    <property type="term" value="P:proteolysis"/>
    <property type="evidence" value="ECO:0007669"/>
    <property type="project" value="UniProtKB-KW"/>
</dbReference>
<name>A0ABR5PH06_9LACO</name>
<evidence type="ECO:0000259" key="3">
    <source>
        <dbReference type="Pfam" id="PF02517"/>
    </source>
</evidence>
<comment type="caution">
    <text evidence="4">The sequence shown here is derived from an EMBL/GenBank/DDBJ whole genome shotgun (WGS) entry which is preliminary data.</text>
</comment>
<evidence type="ECO:0000256" key="1">
    <source>
        <dbReference type="ARBA" id="ARBA00009067"/>
    </source>
</evidence>
<keyword evidence="5" id="KW-1185">Reference proteome</keyword>
<keyword evidence="4" id="KW-0378">Hydrolase</keyword>
<evidence type="ECO:0000313" key="4">
    <source>
        <dbReference type="EMBL" id="KRL17908.1"/>
    </source>
</evidence>
<feature type="transmembrane region" description="Helical" evidence="2">
    <location>
        <begin position="158"/>
        <end position="181"/>
    </location>
</feature>
<dbReference type="Proteomes" id="UP000051977">
    <property type="component" value="Unassembled WGS sequence"/>
</dbReference>
<accession>A0ABR5PH06</accession>
<dbReference type="InterPro" id="IPR003675">
    <property type="entry name" value="Rce1/LyrA-like_dom"/>
</dbReference>
<keyword evidence="4" id="KW-0645">Protease</keyword>
<reference evidence="4 5" key="1">
    <citation type="journal article" date="2015" name="Genome Announc.">
        <title>Expanding the biotechnology potential of lactobacilli through comparative genomics of 213 strains and associated genera.</title>
        <authorList>
            <person name="Sun Z."/>
            <person name="Harris H.M."/>
            <person name="McCann A."/>
            <person name="Guo C."/>
            <person name="Argimon S."/>
            <person name="Zhang W."/>
            <person name="Yang X."/>
            <person name="Jeffery I.B."/>
            <person name="Cooney J.C."/>
            <person name="Kagawa T.F."/>
            <person name="Liu W."/>
            <person name="Song Y."/>
            <person name="Salvetti E."/>
            <person name="Wrobel A."/>
            <person name="Rasinkangas P."/>
            <person name="Parkhill J."/>
            <person name="Rea M.C."/>
            <person name="O'Sullivan O."/>
            <person name="Ritari J."/>
            <person name="Douillard F.P."/>
            <person name="Paul Ross R."/>
            <person name="Yang R."/>
            <person name="Briner A.E."/>
            <person name="Felis G.E."/>
            <person name="de Vos W.M."/>
            <person name="Barrangou R."/>
            <person name="Klaenhammer T.R."/>
            <person name="Caufield P.W."/>
            <person name="Cui Y."/>
            <person name="Zhang H."/>
            <person name="O'Toole P.W."/>
        </authorList>
    </citation>
    <scope>NUCLEOTIDE SEQUENCE [LARGE SCALE GENOMIC DNA]</scope>
    <source>
        <strain evidence="4 5">DSM 19907</strain>
    </source>
</reference>
<organism evidence="4 5">
    <name type="scientific">Lentilactobacillus rapi DSM 19907 = JCM 15042</name>
    <dbReference type="NCBI Taxonomy" id="1423795"/>
    <lineage>
        <taxon>Bacteria</taxon>
        <taxon>Bacillati</taxon>
        <taxon>Bacillota</taxon>
        <taxon>Bacilli</taxon>
        <taxon>Lactobacillales</taxon>
        <taxon>Lactobacillaceae</taxon>
        <taxon>Lentilactobacillus</taxon>
    </lineage>
</organism>
<dbReference type="EMBL" id="AZEI01000016">
    <property type="protein sequence ID" value="KRL17908.1"/>
    <property type="molecule type" value="Genomic_DNA"/>
</dbReference>
<dbReference type="GO" id="GO:0008233">
    <property type="term" value="F:peptidase activity"/>
    <property type="evidence" value="ECO:0007669"/>
    <property type="project" value="UniProtKB-KW"/>
</dbReference>
<feature type="transmembrane region" description="Helical" evidence="2">
    <location>
        <begin position="266"/>
        <end position="291"/>
    </location>
</feature>
<sequence>MAVVAGLLGFLLVLWQPRSKVNHFIQQFVRLVELFIFPASLTTGLCALTRLLVGELIPANILAYIIILILLICLFPLIQLVIVPESNTLFRMLFIFVFFASRVPLSMRLYIINYSSSSNSVATWMLLIGFSMLCIYVMREWGYPLPKFRINTTVNYGWLLLLVVVALLELGLSAGSWHVIFTKFELQVASGSIGYILATVIGICLKEEFIFRYLMLFPLFDRRKAFNHSQIILGVLVSSLLFGLWHVQNIPYQGLAATSLQVVSGFTAGVIWSTICLYTGTIWIAVILHCLLDLVGFPEVSSVYAQGVSPFLIQFTVVVGILEIMVSTFLLVNRNQLGAFEETVKYLDS</sequence>
<feature type="transmembrane region" description="Helical" evidence="2">
    <location>
        <begin position="311"/>
        <end position="332"/>
    </location>
</feature>
<dbReference type="Pfam" id="PF02517">
    <property type="entry name" value="Rce1-like"/>
    <property type="match status" value="1"/>
</dbReference>
<feature type="transmembrane region" description="Helical" evidence="2">
    <location>
        <begin position="61"/>
        <end position="83"/>
    </location>
</feature>
<evidence type="ECO:0000313" key="5">
    <source>
        <dbReference type="Proteomes" id="UP000051977"/>
    </source>
</evidence>
<feature type="transmembrane region" description="Helical" evidence="2">
    <location>
        <begin position="193"/>
        <end position="214"/>
    </location>
</feature>
<keyword evidence="2" id="KW-0472">Membrane</keyword>
<protein>
    <submittedName>
        <fullName evidence="4">Protease</fullName>
    </submittedName>
</protein>
<keyword evidence="2" id="KW-0812">Transmembrane</keyword>
<gene>
    <name evidence="4" type="ORF">FD12_GL001290</name>
</gene>
<feature type="domain" description="CAAX prenyl protease 2/Lysostaphin resistance protein A-like" evidence="3">
    <location>
        <begin position="192"/>
        <end position="295"/>
    </location>
</feature>
<comment type="similarity">
    <text evidence="1">Belongs to the UPF0177 family.</text>
</comment>
<proteinExistence type="inferred from homology"/>
<feature type="transmembrane region" description="Helical" evidence="2">
    <location>
        <begin position="226"/>
        <end position="245"/>
    </location>
</feature>
<feature type="transmembrane region" description="Helical" evidence="2">
    <location>
        <begin position="89"/>
        <end position="109"/>
    </location>
</feature>